<keyword evidence="1" id="KW-1133">Transmembrane helix</keyword>
<sequence length="416" mass="47437">MVKNSKYLARTSLAVMGIGFIATLPFEHSNPFLGLLQGGFEAGIVGGLADWFAVTALFRHPLGIPIPHTSLLSKNRKRITKALVSTIENDWLSKESIVNKLKNIQLTVKLLAVAKKEMYSERFKKGILSLIEKIIKHIDLTKFIPVIIEQIKNYIHSYKVKTLLPNIVKLIEDRQYDHKALDYLLEQAEIWVAKEESKIQLGSAAIKALNKIELDGFLQFALKSFQSLVNEEKLGKIIQTLLKNIMNDLKHQDSENREKLLQSIHSGLDNLKNNQQLINEIEGLKDTILSKWNPHDQLVGMIESFRHRAIAYIYEDKFWDESLFPLLNGILDNYSNDEQKIASIETWLHTQITNLIEVNHSKIGKLVQENLDKLDDEMLINMIENNVGKDLQWIRVNGAICGFIIGLCITAIKLIL</sequence>
<protein>
    <submittedName>
        <fullName evidence="2">DUF445 domain-containing protein</fullName>
    </submittedName>
</protein>
<dbReference type="RefSeq" id="WP_280615453.1">
    <property type="nucleotide sequence ID" value="NZ_JAROYP010000001.1"/>
</dbReference>
<dbReference type="EMBL" id="JAROYP010000001">
    <property type="protein sequence ID" value="MDH5159548.1"/>
    <property type="molecule type" value="Genomic_DNA"/>
</dbReference>
<accession>A0AAW6SQK1</accession>
<proteinExistence type="predicted"/>
<evidence type="ECO:0000313" key="3">
    <source>
        <dbReference type="Proteomes" id="UP001159179"/>
    </source>
</evidence>
<dbReference type="SUPFAM" id="SSF48371">
    <property type="entry name" value="ARM repeat"/>
    <property type="match status" value="1"/>
</dbReference>
<comment type="caution">
    <text evidence="2">The sequence shown here is derived from an EMBL/GenBank/DDBJ whole genome shotgun (WGS) entry which is preliminary data.</text>
</comment>
<dbReference type="PANTHER" id="PTHR38442">
    <property type="entry name" value="INNER MEMBRANE PROTEIN-RELATED"/>
    <property type="match status" value="1"/>
</dbReference>
<dbReference type="Pfam" id="PF04286">
    <property type="entry name" value="DUF445"/>
    <property type="match status" value="1"/>
</dbReference>
<organism evidence="2 3">
    <name type="scientific">Heyndrickxia oleronia</name>
    <dbReference type="NCBI Taxonomy" id="38875"/>
    <lineage>
        <taxon>Bacteria</taxon>
        <taxon>Bacillati</taxon>
        <taxon>Bacillota</taxon>
        <taxon>Bacilli</taxon>
        <taxon>Bacillales</taxon>
        <taxon>Bacillaceae</taxon>
        <taxon>Heyndrickxia</taxon>
    </lineage>
</organism>
<keyword evidence="1" id="KW-0472">Membrane</keyword>
<feature type="transmembrane region" description="Helical" evidence="1">
    <location>
        <begin position="7"/>
        <end position="26"/>
    </location>
</feature>
<gene>
    <name evidence="2" type="ORF">P5X88_01290</name>
</gene>
<dbReference type="Proteomes" id="UP001159179">
    <property type="component" value="Unassembled WGS sequence"/>
</dbReference>
<dbReference type="InterPro" id="IPR016024">
    <property type="entry name" value="ARM-type_fold"/>
</dbReference>
<feature type="transmembrane region" description="Helical" evidence="1">
    <location>
        <begin position="396"/>
        <end position="415"/>
    </location>
</feature>
<keyword evidence="1" id="KW-0812">Transmembrane</keyword>
<name>A0AAW6SQK1_9BACI</name>
<dbReference type="InterPro" id="IPR007383">
    <property type="entry name" value="DUF445"/>
</dbReference>
<dbReference type="AlphaFoldDB" id="A0AAW6SQK1"/>
<reference evidence="2" key="1">
    <citation type="submission" date="2023-03" db="EMBL/GenBank/DDBJ databases">
        <title>Bacterial isolates from washroom surfaces on a university campus.</title>
        <authorList>
            <person name="Holman D.B."/>
            <person name="Gzyl K.E."/>
            <person name="Taheri A.E."/>
        </authorList>
    </citation>
    <scope>NUCLEOTIDE SEQUENCE</scope>
    <source>
        <strain evidence="2">RD03</strain>
    </source>
</reference>
<dbReference type="PANTHER" id="PTHR38442:SF1">
    <property type="entry name" value="INNER MEMBRANE PROTEIN"/>
    <property type="match status" value="1"/>
</dbReference>
<evidence type="ECO:0000313" key="2">
    <source>
        <dbReference type="EMBL" id="MDH5159548.1"/>
    </source>
</evidence>
<dbReference type="GO" id="GO:0005886">
    <property type="term" value="C:plasma membrane"/>
    <property type="evidence" value="ECO:0007669"/>
    <property type="project" value="TreeGrafter"/>
</dbReference>
<evidence type="ECO:0000256" key="1">
    <source>
        <dbReference type="SAM" id="Phobius"/>
    </source>
</evidence>